<evidence type="ECO:0000259" key="1">
    <source>
        <dbReference type="Pfam" id="PF26222"/>
    </source>
</evidence>
<evidence type="ECO:0000313" key="2">
    <source>
        <dbReference type="EMBL" id="AUV83468.1"/>
    </source>
</evidence>
<sequence length="131" mass="14274">MSDDTPSALERADVPVDAAVAERVVEDAGVSIDDLADVLTVLDAELRGLHSEFEREHDYVTVEGRRAYVVDREAWEAVVEGFDLDSALVDTARRAHTEQARLLVDAAVSDVRFDDSDVGIVVGVETAEEMS</sequence>
<organism evidence="2 3">
    <name type="scientific">Salinigranum rubrum</name>
    <dbReference type="NCBI Taxonomy" id="755307"/>
    <lineage>
        <taxon>Archaea</taxon>
        <taxon>Methanobacteriati</taxon>
        <taxon>Methanobacteriota</taxon>
        <taxon>Stenosarchaea group</taxon>
        <taxon>Halobacteria</taxon>
        <taxon>Halobacteriales</taxon>
        <taxon>Haloferacaceae</taxon>
        <taxon>Salinigranum</taxon>
    </lineage>
</organism>
<dbReference type="Pfam" id="PF26222">
    <property type="entry name" value="DUF8048"/>
    <property type="match status" value="1"/>
</dbReference>
<dbReference type="AlphaFoldDB" id="A0A2I8VNG9"/>
<dbReference type="KEGG" id="srub:C2R22_18970"/>
<dbReference type="OrthoDB" id="204170at2157"/>
<name>A0A2I8VNG9_9EURY</name>
<dbReference type="EMBL" id="CP026309">
    <property type="protein sequence ID" value="AUV83468.1"/>
    <property type="molecule type" value="Genomic_DNA"/>
</dbReference>
<protein>
    <recommendedName>
        <fullName evidence="1">DUF8048 domain-containing protein</fullName>
    </recommendedName>
</protein>
<dbReference type="GeneID" id="35594220"/>
<gene>
    <name evidence="2" type="ORF">C2R22_18970</name>
</gene>
<accession>A0A2I8VNG9</accession>
<reference evidence="2 3" key="1">
    <citation type="submission" date="2018-01" db="EMBL/GenBank/DDBJ databases">
        <title>Complete genome sequence of Salinigranum rubrum GX10T, an extremely halophilic archaeon isolated from a marine solar saltern.</title>
        <authorList>
            <person name="Han S."/>
        </authorList>
    </citation>
    <scope>NUCLEOTIDE SEQUENCE [LARGE SCALE GENOMIC DNA]</scope>
    <source>
        <strain evidence="2 3">GX10</strain>
    </source>
</reference>
<dbReference type="InterPro" id="IPR058361">
    <property type="entry name" value="DUF8048"/>
</dbReference>
<dbReference type="RefSeq" id="WP_103427157.1">
    <property type="nucleotide sequence ID" value="NZ_CP026309.1"/>
</dbReference>
<dbReference type="Proteomes" id="UP000236584">
    <property type="component" value="Chromosome"/>
</dbReference>
<evidence type="ECO:0000313" key="3">
    <source>
        <dbReference type="Proteomes" id="UP000236584"/>
    </source>
</evidence>
<proteinExistence type="predicted"/>
<keyword evidence="3" id="KW-1185">Reference proteome</keyword>
<feature type="domain" description="DUF8048" evidence="1">
    <location>
        <begin position="15"/>
        <end position="119"/>
    </location>
</feature>